<keyword evidence="2" id="KW-0472">Membrane</keyword>
<reference evidence="4" key="1">
    <citation type="journal article" date="2006" name="PLoS Biol.">
        <title>Macronuclear genome sequence of the ciliate Tetrahymena thermophila, a model eukaryote.</title>
        <authorList>
            <person name="Eisen J.A."/>
            <person name="Coyne R.S."/>
            <person name="Wu M."/>
            <person name="Wu D."/>
            <person name="Thiagarajan M."/>
            <person name="Wortman J.R."/>
            <person name="Badger J.H."/>
            <person name="Ren Q."/>
            <person name="Amedeo P."/>
            <person name="Jones K.M."/>
            <person name="Tallon L.J."/>
            <person name="Delcher A.L."/>
            <person name="Salzberg S.L."/>
            <person name="Silva J.C."/>
            <person name="Haas B.J."/>
            <person name="Majoros W.H."/>
            <person name="Farzad M."/>
            <person name="Carlton J.M."/>
            <person name="Smith R.K. Jr."/>
            <person name="Garg J."/>
            <person name="Pearlman R.E."/>
            <person name="Karrer K.M."/>
            <person name="Sun L."/>
            <person name="Manning G."/>
            <person name="Elde N.C."/>
            <person name="Turkewitz A.P."/>
            <person name="Asai D.J."/>
            <person name="Wilkes D.E."/>
            <person name="Wang Y."/>
            <person name="Cai H."/>
            <person name="Collins K."/>
            <person name="Stewart B.A."/>
            <person name="Lee S.R."/>
            <person name="Wilamowska K."/>
            <person name="Weinberg Z."/>
            <person name="Ruzzo W.L."/>
            <person name="Wloga D."/>
            <person name="Gaertig J."/>
            <person name="Frankel J."/>
            <person name="Tsao C.-C."/>
            <person name="Gorovsky M.A."/>
            <person name="Keeling P.J."/>
            <person name="Waller R.F."/>
            <person name="Patron N.J."/>
            <person name="Cherry J.M."/>
            <person name="Stover N.A."/>
            <person name="Krieger C.J."/>
            <person name="del Toro C."/>
            <person name="Ryder H.F."/>
            <person name="Williamson S.C."/>
            <person name="Barbeau R.A."/>
            <person name="Hamilton E.P."/>
            <person name="Orias E."/>
        </authorList>
    </citation>
    <scope>NUCLEOTIDE SEQUENCE [LARGE SCALE GENOMIC DNA]</scope>
    <source>
        <strain evidence="4">SB210</strain>
    </source>
</reference>
<dbReference type="EMBL" id="GG662820">
    <property type="protein sequence ID" value="EAR89543.2"/>
    <property type="molecule type" value="Genomic_DNA"/>
</dbReference>
<keyword evidence="2 3" id="KW-0812">Transmembrane</keyword>
<accession>Q22W74</accession>
<dbReference type="RefSeq" id="XP_001009788.2">
    <property type="nucleotide sequence ID" value="XM_001009788.2"/>
</dbReference>
<feature type="transmembrane region" description="Helical" evidence="2">
    <location>
        <begin position="53"/>
        <end position="70"/>
    </location>
</feature>
<keyword evidence="4" id="KW-1185">Reference proteome</keyword>
<dbReference type="OrthoDB" id="292498at2759"/>
<proteinExistence type="predicted"/>
<dbReference type="GeneID" id="7834944"/>
<dbReference type="GO" id="GO:0007131">
    <property type="term" value="P:reciprocal meiotic recombination"/>
    <property type="evidence" value="ECO:0007669"/>
    <property type="project" value="TreeGrafter"/>
</dbReference>
<feature type="region of interest" description="Disordered" evidence="1">
    <location>
        <begin position="679"/>
        <end position="699"/>
    </location>
</feature>
<sequence length="950" mass="110616">MIIINKKIIFTILIEVINTRMLNKFSAFVKDYDLFSRQIGLHMNKNNFYKTSLGGFCSWLVILFIFAFFWSRIASFLNKEEVKVIKNRTFNPDPPYSSLNTERFMFAVNIDQPNQDFLTHPYFNITVKQIVKQKVGNTQVFTRTDIQLEPCTPDHWNSMSQALANFTTLFKSFGTDFLCPVLGQKMQLQGMWGSDVFQYIEVQVEPCVSPNDPNQKWNPVCATQEEVQEQTKKLGFHGINFYHSNYVLNADQPTNYFTPYINDKLYFMFVPNKQAQNCDIYFQDIQVITDQSLLPISDFDDIKFLTQENNDVRETTQLFRIDDKFVTLTLRMSPYVSVINRQYKKASQLLSELGGFIQIVFTCVGILLIKYNNFRFTIDLANNLYQFNSEIKQQQTTQRNKKEKTQQSNNYVCQSLGVSPSKQQNSQFFKDMSSIKNGIDSQGVKVQKDLALSSSIHFISNQNNEVIAQKCQDNLNQNKINKSIPCINNNNTVKSQTQIELISNQSLGKKFSINQNPTSIQNLGNKEKIMVVDIKLDIDRPIDKFKRAVFKIIKKSKIFLDFLKNDKNIFVKQFTQTQQERITKENYLIAQFHKILEKPYRFDVGIQYLLHKLSFGYFYNNDYNHYITKATDMIHSDLDICNILEKLQQIDKIKTIIFNQSQQTIFNFYQKPKINLEKNQNQRSPVQISPTEHKKSSKDLKKNCFKSLFNQKSEEKIIDQGILSPKINYDTVNSYKLLYNSFLKLNSNLSCSFNSSSINKKLIKYLGPELLNIFLQSQSLDSQPKVNQTSEIKRLYEGRSQNISSFQKQQALRQFKQIQAQKNNEISVDLSLINNRKSLSYESSFRNQNTIQMLKQKETPQAAVEQLSESTNSHNYPIIALGEIKNIKTISNITYLNPDETKSPFKKIDISNQQFSFHQYSQELGSEEEIPEVEPQSRNIKKLQLKIDNK</sequence>
<dbReference type="HOGENOM" id="CLU_007792_1_0_1"/>
<organism evidence="3 4">
    <name type="scientific">Tetrahymena thermophila (strain SB210)</name>
    <dbReference type="NCBI Taxonomy" id="312017"/>
    <lineage>
        <taxon>Eukaryota</taxon>
        <taxon>Sar</taxon>
        <taxon>Alveolata</taxon>
        <taxon>Ciliophora</taxon>
        <taxon>Intramacronucleata</taxon>
        <taxon>Oligohymenophorea</taxon>
        <taxon>Hymenostomatida</taxon>
        <taxon>Tetrahymenina</taxon>
        <taxon>Tetrahymenidae</taxon>
        <taxon>Tetrahymena</taxon>
    </lineage>
</organism>
<keyword evidence="2" id="KW-1133">Transmembrane helix</keyword>
<dbReference type="Proteomes" id="UP000009168">
    <property type="component" value="Unassembled WGS sequence"/>
</dbReference>
<gene>
    <name evidence="3" type="ORF">TTHERM_00160580</name>
</gene>
<evidence type="ECO:0000256" key="2">
    <source>
        <dbReference type="SAM" id="Phobius"/>
    </source>
</evidence>
<dbReference type="PANTHER" id="PTHR31398:SF0">
    <property type="entry name" value="MEIOTIC NUCLEAR DIVISION PROTEIN 1 HOMOLOG"/>
    <property type="match status" value="1"/>
</dbReference>
<name>Q22W74_TETTS</name>
<evidence type="ECO:0000313" key="4">
    <source>
        <dbReference type="Proteomes" id="UP000009168"/>
    </source>
</evidence>
<dbReference type="InParanoid" id="Q22W74"/>
<evidence type="ECO:0000256" key="1">
    <source>
        <dbReference type="SAM" id="MobiDB-lite"/>
    </source>
</evidence>
<feature type="compositionally biased region" description="Polar residues" evidence="1">
    <location>
        <begin position="679"/>
        <end position="690"/>
    </location>
</feature>
<dbReference type="GO" id="GO:0005634">
    <property type="term" value="C:nucleus"/>
    <property type="evidence" value="ECO:0007669"/>
    <property type="project" value="TreeGrafter"/>
</dbReference>
<feature type="region of interest" description="Disordered" evidence="1">
    <location>
        <begin position="921"/>
        <end position="950"/>
    </location>
</feature>
<evidence type="ECO:0000313" key="3">
    <source>
        <dbReference type="EMBL" id="EAR89543.2"/>
    </source>
</evidence>
<dbReference type="eggNOG" id="ENOG502SJ6P">
    <property type="taxonomic scope" value="Eukaryota"/>
</dbReference>
<dbReference type="AlphaFoldDB" id="Q22W74"/>
<protein>
    <submittedName>
        <fullName evidence="3">Transmembrane protein, putative</fullName>
    </submittedName>
</protein>
<dbReference type="KEGG" id="tet:TTHERM_00160580"/>
<dbReference type="PANTHER" id="PTHR31398">
    <property type="entry name" value="MEIOTIC NUCLEAR DIVISION PROTEIN 1 HOMOLOG"/>
    <property type="match status" value="1"/>
</dbReference>